<dbReference type="InterPro" id="IPR018062">
    <property type="entry name" value="HTH_AraC-typ_CS"/>
</dbReference>
<keyword evidence="3" id="KW-0804">Transcription</keyword>
<dbReference type="SMART" id="SM00342">
    <property type="entry name" value="HTH_ARAC"/>
    <property type="match status" value="1"/>
</dbReference>
<reference evidence="5 6" key="1">
    <citation type="submission" date="2018-12" db="EMBL/GenBank/DDBJ databases">
        <title>Flammeovirga pectinis sp. nov., isolated from the gut of the Korean scallop, Patinopecten yessoensis.</title>
        <authorList>
            <person name="Bae J.-W."/>
            <person name="Jeong Y.-S."/>
            <person name="Kang W."/>
        </authorList>
    </citation>
    <scope>NUCLEOTIDE SEQUENCE [LARGE SCALE GENOMIC DNA]</scope>
    <source>
        <strain evidence="5 6">L12M1</strain>
    </source>
</reference>
<dbReference type="PROSITE" id="PS00041">
    <property type="entry name" value="HTH_ARAC_FAMILY_1"/>
    <property type="match status" value="1"/>
</dbReference>
<dbReference type="SUPFAM" id="SSF46689">
    <property type="entry name" value="Homeodomain-like"/>
    <property type="match status" value="2"/>
</dbReference>
<evidence type="ECO:0000313" key="5">
    <source>
        <dbReference type="EMBL" id="AZQ63899.1"/>
    </source>
</evidence>
<organism evidence="5 6">
    <name type="scientific">Flammeovirga pectinis</name>
    <dbReference type="NCBI Taxonomy" id="2494373"/>
    <lineage>
        <taxon>Bacteria</taxon>
        <taxon>Pseudomonadati</taxon>
        <taxon>Bacteroidota</taxon>
        <taxon>Cytophagia</taxon>
        <taxon>Cytophagales</taxon>
        <taxon>Flammeovirgaceae</taxon>
        <taxon>Flammeovirga</taxon>
    </lineage>
</organism>
<keyword evidence="2" id="KW-0238">DNA-binding</keyword>
<evidence type="ECO:0000259" key="4">
    <source>
        <dbReference type="PROSITE" id="PS01124"/>
    </source>
</evidence>
<evidence type="ECO:0000256" key="2">
    <source>
        <dbReference type="ARBA" id="ARBA00023125"/>
    </source>
</evidence>
<protein>
    <submittedName>
        <fullName evidence="5">AraC family transcriptional regulator</fullName>
    </submittedName>
</protein>
<dbReference type="KEGG" id="fll:EI427_17210"/>
<keyword evidence="1" id="KW-0805">Transcription regulation</keyword>
<evidence type="ECO:0000256" key="3">
    <source>
        <dbReference type="ARBA" id="ARBA00023163"/>
    </source>
</evidence>
<evidence type="ECO:0000313" key="6">
    <source>
        <dbReference type="Proteomes" id="UP000267268"/>
    </source>
</evidence>
<gene>
    <name evidence="5" type="ORF">EI427_17210</name>
</gene>
<dbReference type="InterPro" id="IPR018060">
    <property type="entry name" value="HTH_AraC"/>
</dbReference>
<dbReference type="Gene3D" id="1.10.10.60">
    <property type="entry name" value="Homeodomain-like"/>
    <property type="match status" value="1"/>
</dbReference>
<dbReference type="AlphaFoldDB" id="A0A3S9P6Q7"/>
<dbReference type="PROSITE" id="PS01124">
    <property type="entry name" value="HTH_ARAC_FAMILY_2"/>
    <property type="match status" value="1"/>
</dbReference>
<dbReference type="Pfam" id="PF12833">
    <property type="entry name" value="HTH_18"/>
    <property type="match status" value="1"/>
</dbReference>
<dbReference type="GO" id="GO:0003700">
    <property type="term" value="F:DNA-binding transcription factor activity"/>
    <property type="evidence" value="ECO:0007669"/>
    <property type="project" value="InterPro"/>
</dbReference>
<dbReference type="PANTHER" id="PTHR43280:SF28">
    <property type="entry name" value="HTH-TYPE TRANSCRIPTIONAL ACTIVATOR RHAS"/>
    <property type="match status" value="1"/>
</dbReference>
<sequence length="269" mass="31138">MKNSFIIHKPTDTVLQSIVDYYFYVDIPVKELAFKEEYILPFPRITFGYFFENRVLVTNNSLDKSIEKDMVISKISVNKISVKPLTERVKMIGAHVRPYALAFLTDENISNLPWLINTKDLFKETAISFKDKIDKCNSPNEMFDEVENIFLETLLDKDLSTIINAIELIEKHKGNIEISKVALKIGVSERTLRNHFYKNVGCSPKEYVNLLKLQQSVHQMGNKEESLTTITYAQNYSDQAHFTNSVKSITGYSPKEIQKKIADFRFLQF</sequence>
<dbReference type="PANTHER" id="PTHR43280">
    <property type="entry name" value="ARAC-FAMILY TRANSCRIPTIONAL REGULATOR"/>
    <property type="match status" value="1"/>
</dbReference>
<proteinExistence type="predicted"/>
<accession>A0A3S9P6Q7</accession>
<keyword evidence="6" id="KW-1185">Reference proteome</keyword>
<dbReference type="RefSeq" id="WP_126617061.1">
    <property type="nucleotide sequence ID" value="NZ_CP034562.1"/>
</dbReference>
<name>A0A3S9P6Q7_9BACT</name>
<evidence type="ECO:0000256" key="1">
    <source>
        <dbReference type="ARBA" id="ARBA00023015"/>
    </source>
</evidence>
<feature type="domain" description="HTH araC/xylS-type" evidence="4">
    <location>
        <begin position="160"/>
        <end position="260"/>
    </location>
</feature>
<dbReference type="EMBL" id="CP034562">
    <property type="protein sequence ID" value="AZQ63899.1"/>
    <property type="molecule type" value="Genomic_DNA"/>
</dbReference>
<dbReference type="OrthoDB" id="635259at2"/>
<dbReference type="GO" id="GO:0043565">
    <property type="term" value="F:sequence-specific DNA binding"/>
    <property type="evidence" value="ECO:0007669"/>
    <property type="project" value="InterPro"/>
</dbReference>
<dbReference type="InterPro" id="IPR009057">
    <property type="entry name" value="Homeodomain-like_sf"/>
</dbReference>
<dbReference type="Proteomes" id="UP000267268">
    <property type="component" value="Chromosome 1"/>
</dbReference>